<feature type="transmembrane region" description="Helical" evidence="1">
    <location>
        <begin position="12"/>
        <end position="33"/>
    </location>
</feature>
<evidence type="ECO:0000256" key="1">
    <source>
        <dbReference type="SAM" id="Phobius"/>
    </source>
</evidence>
<protein>
    <submittedName>
        <fullName evidence="2">Uncharacterized protein</fullName>
    </submittedName>
</protein>
<gene>
    <name evidence="2" type="ORF">JCM19239_154</name>
</gene>
<keyword evidence="1" id="KW-0812">Transmembrane</keyword>
<evidence type="ECO:0000313" key="3">
    <source>
        <dbReference type="Proteomes" id="UP000029223"/>
    </source>
</evidence>
<dbReference type="Proteomes" id="UP000029223">
    <property type="component" value="Unassembled WGS sequence"/>
</dbReference>
<name>A0ABQ0JD16_9VIBR</name>
<reference evidence="3" key="1">
    <citation type="submission" date="2014-09" db="EMBL/GenBank/DDBJ databases">
        <title>Vibrio variabilis JCM 19239. (C206) whole genome shotgun sequence.</title>
        <authorList>
            <person name="Sawabe T."/>
            <person name="Meirelles P."/>
            <person name="Nakanishi M."/>
            <person name="Sayaka M."/>
            <person name="Hattori M."/>
            <person name="Ohkuma M."/>
        </authorList>
    </citation>
    <scope>NUCLEOTIDE SEQUENCE [LARGE SCALE GENOMIC DNA]</scope>
    <source>
        <strain evidence="3">JCM 19239</strain>
    </source>
</reference>
<proteinExistence type="predicted"/>
<accession>A0ABQ0JD16</accession>
<keyword evidence="1" id="KW-1133">Transmembrane helix</keyword>
<dbReference type="EMBL" id="BBMS01000020">
    <property type="protein sequence ID" value="GAL26652.1"/>
    <property type="molecule type" value="Genomic_DNA"/>
</dbReference>
<keyword evidence="3" id="KW-1185">Reference proteome</keyword>
<keyword evidence="1" id="KW-0472">Membrane</keyword>
<evidence type="ECO:0000313" key="2">
    <source>
        <dbReference type="EMBL" id="GAL26652.1"/>
    </source>
</evidence>
<organism evidence="2 3">
    <name type="scientific">Vibrio variabilis</name>
    <dbReference type="NCBI Taxonomy" id="990271"/>
    <lineage>
        <taxon>Bacteria</taxon>
        <taxon>Pseudomonadati</taxon>
        <taxon>Pseudomonadota</taxon>
        <taxon>Gammaproteobacteria</taxon>
        <taxon>Vibrionales</taxon>
        <taxon>Vibrionaceae</taxon>
        <taxon>Vibrio</taxon>
    </lineage>
</organism>
<sequence>MDTAKKPPVIWLNVAIFLGTFILATVGVAWYGMVEGYSLAHWVCW</sequence>
<comment type="caution">
    <text evidence="2">The sequence shown here is derived from an EMBL/GenBank/DDBJ whole genome shotgun (WGS) entry which is preliminary data.</text>
</comment>